<dbReference type="AlphaFoldDB" id="A0ABD1Y303"/>
<reference evidence="10 11" key="1">
    <citation type="submission" date="2024-09" db="EMBL/GenBank/DDBJ databases">
        <title>Chromosome-scale assembly of Riccia fluitans.</title>
        <authorList>
            <person name="Paukszto L."/>
            <person name="Sawicki J."/>
            <person name="Karawczyk K."/>
            <person name="Piernik-Szablinska J."/>
            <person name="Szczecinska M."/>
            <person name="Mazdziarz M."/>
        </authorList>
    </citation>
    <scope>NUCLEOTIDE SEQUENCE [LARGE SCALE GENOMIC DNA]</scope>
    <source>
        <strain evidence="10">Rf_01</strain>
        <tissue evidence="10">Aerial parts of the thallus</tissue>
    </source>
</reference>
<keyword evidence="11" id="KW-1185">Reference proteome</keyword>
<dbReference type="PROSITE" id="PS00216">
    <property type="entry name" value="SUGAR_TRANSPORT_1"/>
    <property type="match status" value="1"/>
</dbReference>
<dbReference type="InterPro" id="IPR003663">
    <property type="entry name" value="Sugar/inositol_transpt"/>
</dbReference>
<dbReference type="GO" id="GO:0016020">
    <property type="term" value="C:membrane"/>
    <property type="evidence" value="ECO:0007669"/>
    <property type="project" value="UniProtKB-SubCell"/>
</dbReference>
<evidence type="ECO:0000256" key="6">
    <source>
        <dbReference type="ARBA" id="ARBA00023136"/>
    </source>
</evidence>
<evidence type="ECO:0000256" key="8">
    <source>
        <dbReference type="SAM" id="Phobius"/>
    </source>
</evidence>
<evidence type="ECO:0000313" key="10">
    <source>
        <dbReference type="EMBL" id="KAL2621063.1"/>
    </source>
</evidence>
<organism evidence="10 11">
    <name type="scientific">Riccia fluitans</name>
    <dbReference type="NCBI Taxonomy" id="41844"/>
    <lineage>
        <taxon>Eukaryota</taxon>
        <taxon>Viridiplantae</taxon>
        <taxon>Streptophyta</taxon>
        <taxon>Embryophyta</taxon>
        <taxon>Marchantiophyta</taxon>
        <taxon>Marchantiopsida</taxon>
        <taxon>Marchantiidae</taxon>
        <taxon>Marchantiales</taxon>
        <taxon>Ricciaceae</taxon>
        <taxon>Riccia</taxon>
    </lineage>
</organism>
<feature type="transmembrane region" description="Helical" evidence="8">
    <location>
        <begin position="613"/>
        <end position="638"/>
    </location>
</feature>
<dbReference type="PANTHER" id="PTHR48020:SF35">
    <property type="entry name" value="SUGAR TRANSPORTER"/>
    <property type="match status" value="1"/>
</dbReference>
<feature type="transmembrane region" description="Helical" evidence="8">
    <location>
        <begin position="555"/>
        <end position="575"/>
    </location>
</feature>
<feature type="transmembrane region" description="Helical" evidence="8">
    <location>
        <begin position="98"/>
        <end position="121"/>
    </location>
</feature>
<keyword evidence="5 8" id="KW-1133">Transmembrane helix</keyword>
<name>A0ABD1Y303_9MARC</name>
<feature type="transmembrane region" description="Helical" evidence="8">
    <location>
        <begin position="75"/>
        <end position="92"/>
    </location>
</feature>
<feature type="transmembrane region" description="Helical" evidence="8">
    <location>
        <begin position="43"/>
        <end position="63"/>
    </location>
</feature>
<evidence type="ECO:0000256" key="5">
    <source>
        <dbReference type="ARBA" id="ARBA00022989"/>
    </source>
</evidence>
<comment type="subcellular location">
    <subcellularLocation>
        <location evidence="1">Membrane</location>
        <topology evidence="1">Multi-pass membrane protein</topology>
    </subcellularLocation>
</comment>
<sequence length="738" mass="79144">MRGATFVATAASLGNMLQGWDNAAIAGALLYLRTEFHLDENPTLEGIVVASTLVGAVASTAIAGPSSDAFGRRTMLCVSACMFVFAGSLMVWSPTIYVLIAGRFFVGNSIGLAATIVPILISESSPSEIRGQLATLPQLLGSGGLFLSYCVVFGFSLMAQPSWRMILGIILIPGALYLALCICYLPESPRWLVSKGRMGEARRVLQNVRGADQDVSAELASLVEGLGVGADTQFEEWLLKPADKSDVPHTEEQFTVFGPGGPEEDTAWVAQPIKEDSGMTLLSRRPSMDGHTMPFVDDMVSLMGSLQVAADNLPDDFTDQIEARRNIFWAEGDEEQGTRVNGYTSEDVDQGTAVDLDESLQTPLLKGQSKTNLLSRQGSRTLSRGSSMRLSRKSSHVDGLFGEVGSIGGIGGGWQIGYRDREDGRLERVFLRQEGFDTSRFNSHMSLPGIGGEDAIQAAALIAPSVQFSSDILNPDQVVGPAIIHPSEIATKGPAWSDLTDVGVKRALIVGVGLQVLQQFGGINAVLYFTPQILKVSGADAMAASVGIDADSASILASALTCLLMLPCIFLAMWLMDKTGRRSLLLYTLPILVVALFCVILVTTFIPTGLVQAILSFIGVATFICCFVMGFGPIPNIVCSEIFPTRVRGIAIGITAAAMWICNVIVSYTFPIANANFGLNAVFAFFAVTITVAWVFVFLKVPETKGLPLEVICEFFAMRKPGQSNEKQNEPKEVTKEV</sequence>
<evidence type="ECO:0000256" key="4">
    <source>
        <dbReference type="ARBA" id="ARBA00022692"/>
    </source>
</evidence>
<feature type="compositionally biased region" description="Polar residues" evidence="7">
    <location>
        <begin position="368"/>
        <end position="389"/>
    </location>
</feature>
<dbReference type="PROSITE" id="PS50850">
    <property type="entry name" value="MFS"/>
    <property type="match status" value="1"/>
</dbReference>
<feature type="region of interest" description="Disordered" evidence="7">
    <location>
        <begin position="365"/>
        <end position="391"/>
    </location>
</feature>
<dbReference type="PRINTS" id="PR00171">
    <property type="entry name" value="SUGRTRNSPORT"/>
</dbReference>
<feature type="transmembrane region" description="Helical" evidence="8">
    <location>
        <begin position="584"/>
        <end position="607"/>
    </location>
</feature>
<feature type="transmembrane region" description="Helical" evidence="8">
    <location>
        <begin position="165"/>
        <end position="185"/>
    </location>
</feature>
<dbReference type="PANTHER" id="PTHR48020">
    <property type="entry name" value="PROTON MYO-INOSITOL COTRANSPORTER"/>
    <property type="match status" value="1"/>
</dbReference>
<evidence type="ECO:0000259" key="9">
    <source>
        <dbReference type="PROSITE" id="PS50850"/>
    </source>
</evidence>
<dbReference type="Pfam" id="PF00083">
    <property type="entry name" value="Sugar_tr"/>
    <property type="match status" value="2"/>
</dbReference>
<dbReference type="InterPro" id="IPR005828">
    <property type="entry name" value="MFS_sugar_transport-like"/>
</dbReference>
<evidence type="ECO:0000256" key="2">
    <source>
        <dbReference type="ARBA" id="ARBA00010992"/>
    </source>
</evidence>
<evidence type="ECO:0000256" key="7">
    <source>
        <dbReference type="SAM" id="MobiDB-lite"/>
    </source>
</evidence>
<evidence type="ECO:0000313" key="11">
    <source>
        <dbReference type="Proteomes" id="UP001605036"/>
    </source>
</evidence>
<accession>A0ABD1Y303</accession>
<protein>
    <recommendedName>
        <fullName evidence="9">Major facilitator superfamily (MFS) profile domain-containing protein</fullName>
    </recommendedName>
</protein>
<dbReference type="Proteomes" id="UP001605036">
    <property type="component" value="Unassembled WGS sequence"/>
</dbReference>
<dbReference type="InterPro" id="IPR020846">
    <property type="entry name" value="MFS_dom"/>
</dbReference>
<proteinExistence type="inferred from homology"/>
<dbReference type="InterPro" id="IPR036259">
    <property type="entry name" value="MFS_trans_sf"/>
</dbReference>
<evidence type="ECO:0000256" key="1">
    <source>
        <dbReference type="ARBA" id="ARBA00004141"/>
    </source>
</evidence>
<feature type="transmembrane region" description="Helical" evidence="8">
    <location>
        <begin position="677"/>
        <end position="699"/>
    </location>
</feature>
<comment type="similarity">
    <text evidence="2">Belongs to the major facilitator superfamily. Sugar transporter (TC 2.A.1.1) family.</text>
</comment>
<feature type="domain" description="Major facilitator superfamily (MFS) profile" evidence="9">
    <location>
        <begin position="7"/>
        <end position="705"/>
    </location>
</feature>
<evidence type="ECO:0000256" key="3">
    <source>
        <dbReference type="ARBA" id="ARBA00022448"/>
    </source>
</evidence>
<keyword evidence="4 8" id="KW-0812">Transmembrane</keyword>
<dbReference type="EMBL" id="JBHFFA010000006">
    <property type="protein sequence ID" value="KAL2621063.1"/>
    <property type="molecule type" value="Genomic_DNA"/>
</dbReference>
<dbReference type="Gene3D" id="1.20.1250.20">
    <property type="entry name" value="MFS general substrate transporter like domains"/>
    <property type="match status" value="2"/>
</dbReference>
<feature type="transmembrane region" description="Helical" evidence="8">
    <location>
        <begin position="133"/>
        <end position="159"/>
    </location>
</feature>
<dbReference type="SUPFAM" id="SSF103473">
    <property type="entry name" value="MFS general substrate transporter"/>
    <property type="match status" value="1"/>
</dbReference>
<gene>
    <name evidence="10" type="ORF">R1flu_001268</name>
</gene>
<dbReference type="InterPro" id="IPR050814">
    <property type="entry name" value="Myo-inositol_Transporter"/>
</dbReference>
<comment type="caution">
    <text evidence="10">The sequence shown here is derived from an EMBL/GenBank/DDBJ whole genome shotgun (WGS) entry which is preliminary data.</text>
</comment>
<feature type="transmembrane region" description="Helical" evidence="8">
    <location>
        <begin position="650"/>
        <end position="671"/>
    </location>
</feature>
<keyword evidence="6 8" id="KW-0472">Membrane</keyword>
<dbReference type="InterPro" id="IPR005829">
    <property type="entry name" value="Sugar_transporter_CS"/>
</dbReference>
<keyword evidence="3" id="KW-0813">Transport</keyword>